<evidence type="ECO:0000313" key="13">
    <source>
        <dbReference type="EMBL" id="KAA8548451.1"/>
    </source>
</evidence>
<feature type="active site" evidence="8">
    <location>
        <position position="349"/>
    </location>
</feature>
<feature type="region of interest" description="Disordered" evidence="11">
    <location>
        <begin position="1"/>
        <end position="141"/>
    </location>
</feature>
<feature type="compositionally biased region" description="Low complexity" evidence="11">
    <location>
        <begin position="1"/>
        <end position="21"/>
    </location>
</feature>
<evidence type="ECO:0000256" key="5">
    <source>
        <dbReference type="ARBA" id="ARBA00022989"/>
    </source>
</evidence>
<feature type="transmembrane region" description="Helical" evidence="12">
    <location>
        <begin position="217"/>
        <end position="238"/>
    </location>
</feature>
<keyword evidence="6 12" id="KW-0472">Membrane</keyword>
<keyword evidence="14" id="KW-1185">Reference proteome</keyword>
<dbReference type="GO" id="GO:0016760">
    <property type="term" value="F:cellulose synthase (UDP-forming) activity"/>
    <property type="evidence" value="ECO:0007669"/>
    <property type="project" value="InterPro"/>
</dbReference>
<feature type="binding site" evidence="10">
    <location>
        <position position="520"/>
    </location>
    <ligand>
        <name>Mn(2+)</name>
        <dbReference type="ChEBI" id="CHEBI:29035"/>
    </ligand>
</feature>
<proteinExistence type="predicted"/>
<evidence type="ECO:0000256" key="3">
    <source>
        <dbReference type="ARBA" id="ARBA00022679"/>
    </source>
</evidence>
<dbReference type="AlphaFoldDB" id="A0A5J5C4C7"/>
<feature type="compositionally biased region" description="Gly residues" evidence="11">
    <location>
        <begin position="120"/>
        <end position="138"/>
    </location>
</feature>
<evidence type="ECO:0000256" key="1">
    <source>
        <dbReference type="ARBA" id="ARBA00004127"/>
    </source>
</evidence>
<sequence>MATSSSSNMKKSSLSSSASSSDRPPQAVKFARRTSSGRIMSLSRDDDIDMSGEFAGPNDYINYTVLMPPTPDNQPMAGSSNAGDKTDGPGPYGSSTSRFGVESQRGGMNRRGGGDDEEGGYGGGGAGGGGGGGGGGKNAAGKLDRRMSVMKSNNKSMLLRSQTGDFDHNRWLFETKGKYGIGNAFWTQEDAFEERMTMSDFMDKPWKPLTRKLKVPAAILSPYRLLVVIRLVVLFFFLSWRVRNPNQEALWLWAISVVCEIWFAFSWILDILPKFNPINRSTDLSALKEKFDSPSPANPHGRSDLPGVDVFISTADPEKEPPLVTANTILSVLAIEYPVEKVSIYISDDGAAILTFEAMAEAVIFGQKTDPTKNKKRPDFVKDRRWIKREYDEFKVRINGLPEAIRKRCDMYNSKEQMKEKKLAREKNGGVPPAEPVKFTKATWMADGTHWPGTWYNPTADHFKGDHAGILQVMSKVPEIDPVLGYPDEKKLDFSGIDTRLPMFAYVSREKRPGYDHNKKAGAMNALVRASAVLSNGPFILNLDCDHYVYNSMAIREGMCFMMDRGGDRICYIQFPQRFEGIDPSDRYANHNTVFFDGNMRALDGLQGPVYVGTGCMFRRYALYGFHPPRANEYSGMFGQIKNQAPNIQRRAEEDDSETQPLNIHPDLNLPKKFGNSTIFFESIAVAEYQGRPLADHISVKNGRPPGALLIPRPPLDAPTVAEAVAVISCWYEDKTEWGDRVGWIYGSVTEDVVTGYRMHNRGWRSVYCITKRDAFRGTAPINLTDRLHQVLRWATGSVEIFFSRNNALLGCPRLKFLQRIAYMNVGIYPFTSLFLVVYCFIPAMSLFSGHFIVQSVNVAFLLYLLTITITLTLISLLEVKWSGVGLEEWWRNEQFWVIGGTSAHLAAVLQGLLKVIAGIEISFTLTSKSAAEDEDDIYADLYVVKWTSLFLMPLTIIVVNLVAVAMAFSRTVYSVIPQWNKFFGGIFFSFWVLAHMYPFCKGLMGRRGKVPTIVYVWSGLVCITVSLLWISISPPDDNTKSGGGGGNVSV</sequence>
<dbReference type="EMBL" id="CM018031">
    <property type="protein sequence ID" value="KAA8548451.1"/>
    <property type="molecule type" value="Genomic_DNA"/>
</dbReference>
<dbReference type="FunFam" id="3.90.550.10:FF:000089">
    <property type="entry name" value="Cellulose synthase-like protein D4"/>
    <property type="match status" value="1"/>
</dbReference>
<dbReference type="PANTHER" id="PTHR13301">
    <property type="entry name" value="X-BOX TRANSCRIPTION FACTOR-RELATED"/>
    <property type="match status" value="1"/>
</dbReference>
<evidence type="ECO:0008006" key="15">
    <source>
        <dbReference type="Google" id="ProtNLM"/>
    </source>
</evidence>
<evidence type="ECO:0000256" key="7">
    <source>
        <dbReference type="ARBA" id="ARBA00023316"/>
    </source>
</evidence>
<keyword evidence="3" id="KW-0808">Transferase</keyword>
<dbReference type="GO" id="GO:0016020">
    <property type="term" value="C:membrane"/>
    <property type="evidence" value="ECO:0007669"/>
    <property type="project" value="InterPro"/>
</dbReference>
<comment type="subcellular location">
    <subcellularLocation>
        <location evidence="1">Endomembrane system</location>
        <topology evidence="1">Multi-pass membrane protein</topology>
    </subcellularLocation>
</comment>
<keyword evidence="2" id="KW-0328">Glycosyltransferase</keyword>
<evidence type="ECO:0000256" key="11">
    <source>
        <dbReference type="SAM" id="MobiDB-lite"/>
    </source>
</evidence>
<feature type="transmembrane region" description="Helical" evidence="12">
    <location>
        <begin position="1013"/>
        <end position="1033"/>
    </location>
</feature>
<feature type="binding site" evidence="9">
    <location>
        <position position="349"/>
    </location>
    <ligand>
        <name>UDP-alpha-D-glucose</name>
        <dbReference type="ChEBI" id="CHEBI:58885"/>
    </ligand>
</feature>
<dbReference type="Proteomes" id="UP000325577">
    <property type="component" value="Linkage Group LG0"/>
</dbReference>
<feature type="binding site" evidence="9">
    <location>
        <position position="313"/>
    </location>
    <ligand>
        <name>UDP-alpha-D-glucose</name>
        <dbReference type="ChEBI" id="CHEBI:58885"/>
    </ligand>
</feature>
<feature type="active site" evidence="8">
    <location>
        <position position="752"/>
    </location>
</feature>
<dbReference type="InterPro" id="IPR005150">
    <property type="entry name" value="Cellulose_synth"/>
</dbReference>
<evidence type="ECO:0000256" key="8">
    <source>
        <dbReference type="PIRSR" id="PIRSR605150-1"/>
    </source>
</evidence>
<dbReference type="SUPFAM" id="SSF53448">
    <property type="entry name" value="Nucleotide-diphospho-sugar transferases"/>
    <property type="match status" value="1"/>
</dbReference>
<accession>A0A5J5C4C7</accession>
<feature type="transmembrane region" description="Helical" evidence="12">
    <location>
        <begin position="950"/>
        <end position="971"/>
    </location>
</feature>
<dbReference type="OrthoDB" id="72851at2759"/>
<feature type="binding site" evidence="9">
    <location>
        <position position="320"/>
    </location>
    <ligand>
        <name>UDP-alpha-D-glucose</name>
        <dbReference type="ChEBI" id="CHEBI:58885"/>
    </ligand>
</feature>
<evidence type="ECO:0000256" key="12">
    <source>
        <dbReference type="SAM" id="Phobius"/>
    </source>
</evidence>
<feature type="binding site" evidence="10">
    <location>
        <position position="544"/>
    </location>
    <ligand>
        <name>Mn(2+)</name>
        <dbReference type="ChEBI" id="CHEBI:29035"/>
    </ligand>
</feature>
<feature type="binding site" evidence="9">
    <location>
        <position position="319"/>
    </location>
    <ligand>
        <name>UDP-alpha-D-glucose</name>
        <dbReference type="ChEBI" id="CHEBI:58885"/>
    </ligand>
</feature>
<organism evidence="13 14">
    <name type="scientific">Nyssa sinensis</name>
    <dbReference type="NCBI Taxonomy" id="561372"/>
    <lineage>
        <taxon>Eukaryota</taxon>
        <taxon>Viridiplantae</taxon>
        <taxon>Streptophyta</taxon>
        <taxon>Embryophyta</taxon>
        <taxon>Tracheophyta</taxon>
        <taxon>Spermatophyta</taxon>
        <taxon>Magnoliopsida</taxon>
        <taxon>eudicotyledons</taxon>
        <taxon>Gunneridae</taxon>
        <taxon>Pentapetalae</taxon>
        <taxon>asterids</taxon>
        <taxon>Cornales</taxon>
        <taxon>Nyssaceae</taxon>
        <taxon>Nyssa</taxon>
    </lineage>
</organism>
<reference evidence="13 14" key="1">
    <citation type="submission" date="2019-09" db="EMBL/GenBank/DDBJ databases">
        <title>A chromosome-level genome assembly of the Chinese tupelo Nyssa sinensis.</title>
        <authorList>
            <person name="Yang X."/>
            <person name="Kang M."/>
            <person name="Yang Y."/>
            <person name="Xiong H."/>
            <person name="Wang M."/>
            <person name="Zhang Z."/>
            <person name="Wang Z."/>
            <person name="Wu H."/>
            <person name="Ma T."/>
            <person name="Liu J."/>
            <person name="Xi Z."/>
        </authorList>
    </citation>
    <scope>NUCLEOTIDE SEQUENCE [LARGE SCALE GENOMIC DNA]</scope>
    <source>
        <strain evidence="13">J267</strain>
        <tissue evidence="13">Leaf</tissue>
    </source>
</reference>
<protein>
    <recommendedName>
        <fullName evidence="15">Cellulose synthase-like protein D1</fullName>
    </recommendedName>
</protein>
<dbReference type="GO" id="GO:0071555">
    <property type="term" value="P:cell wall organization"/>
    <property type="evidence" value="ECO:0007669"/>
    <property type="project" value="UniProtKB-KW"/>
</dbReference>
<keyword evidence="4 12" id="KW-0812">Transmembrane</keyword>
<gene>
    <name evidence="13" type="ORF">F0562_000135</name>
</gene>
<keyword evidence="5 12" id="KW-1133">Transmembrane helix</keyword>
<evidence type="ECO:0000313" key="14">
    <source>
        <dbReference type="Proteomes" id="UP000325577"/>
    </source>
</evidence>
<dbReference type="GO" id="GO:0030244">
    <property type="term" value="P:cellulose biosynthetic process"/>
    <property type="evidence" value="ECO:0007669"/>
    <property type="project" value="InterPro"/>
</dbReference>
<dbReference type="Gene3D" id="3.90.550.10">
    <property type="entry name" value="Spore Coat Polysaccharide Biosynthesis Protein SpsA, Chain A"/>
    <property type="match status" value="1"/>
</dbReference>
<dbReference type="InterPro" id="IPR029044">
    <property type="entry name" value="Nucleotide-diphossugar_trans"/>
</dbReference>
<evidence type="ECO:0000256" key="2">
    <source>
        <dbReference type="ARBA" id="ARBA00022676"/>
    </source>
</evidence>
<evidence type="ECO:0000256" key="6">
    <source>
        <dbReference type="ARBA" id="ARBA00023136"/>
    </source>
</evidence>
<name>A0A5J5C4C7_9ASTE</name>
<keyword evidence="7" id="KW-0961">Cell wall biogenesis/degradation</keyword>
<evidence type="ECO:0000256" key="9">
    <source>
        <dbReference type="PIRSR" id="PIRSR605150-2"/>
    </source>
</evidence>
<feature type="binding site" evidence="9">
    <location>
        <position position="519"/>
    </location>
    <ligand>
        <name>UDP-alpha-D-glucose</name>
        <dbReference type="ChEBI" id="CHEBI:58885"/>
    </ligand>
</feature>
<evidence type="ECO:0000256" key="10">
    <source>
        <dbReference type="PIRSR" id="PIRSR605150-3"/>
    </source>
</evidence>
<evidence type="ECO:0000256" key="4">
    <source>
        <dbReference type="ARBA" id="ARBA00022692"/>
    </source>
</evidence>
<feature type="transmembrane region" description="Helical" evidence="12">
    <location>
        <begin position="859"/>
        <end position="878"/>
    </location>
</feature>
<feature type="transmembrane region" description="Helical" evidence="12">
    <location>
        <begin position="826"/>
        <end position="853"/>
    </location>
</feature>
<feature type="transmembrane region" description="Helical" evidence="12">
    <location>
        <begin position="250"/>
        <end position="272"/>
    </location>
</feature>
<dbReference type="GO" id="GO:0012505">
    <property type="term" value="C:endomembrane system"/>
    <property type="evidence" value="ECO:0007669"/>
    <property type="project" value="UniProtKB-SubCell"/>
</dbReference>
<dbReference type="Pfam" id="PF03552">
    <property type="entry name" value="Cellulose_synt"/>
    <property type="match status" value="1"/>
</dbReference>
<feature type="transmembrane region" description="Helical" evidence="12">
    <location>
        <begin position="983"/>
        <end position="1001"/>
    </location>
</feature>